<feature type="transmembrane region" description="Helical" evidence="9">
    <location>
        <begin position="239"/>
        <end position="272"/>
    </location>
</feature>
<evidence type="ECO:0000256" key="2">
    <source>
        <dbReference type="ARBA" id="ARBA00022448"/>
    </source>
</evidence>
<dbReference type="Proteomes" id="UP000263486">
    <property type="component" value="Unassembled WGS sequence"/>
</dbReference>
<evidence type="ECO:0000256" key="4">
    <source>
        <dbReference type="ARBA" id="ARBA00022475"/>
    </source>
</evidence>
<comment type="subcellular location">
    <subcellularLocation>
        <location evidence="1">Cell membrane</location>
        <topology evidence="1">Multi-pass membrane protein</topology>
    </subcellularLocation>
</comment>
<evidence type="ECO:0000256" key="5">
    <source>
        <dbReference type="ARBA" id="ARBA00022692"/>
    </source>
</evidence>
<feature type="transmembrane region" description="Helical" evidence="9">
    <location>
        <begin position="375"/>
        <end position="401"/>
    </location>
</feature>
<keyword evidence="6 9" id="KW-1133">Transmembrane helix</keyword>
<name>A0ABX9KH30_9FUSO</name>
<dbReference type="RefSeq" id="WP_114642315.1">
    <property type="nucleotide sequence ID" value="NZ_JAACIO010000013.1"/>
</dbReference>
<feature type="domain" description="Na+/H+ antiporter NhaC-like C-terminal" evidence="10">
    <location>
        <begin position="30"/>
        <end position="219"/>
    </location>
</feature>
<keyword evidence="3" id="KW-0050">Antiport</keyword>
<feature type="transmembrane region" description="Helical" evidence="9">
    <location>
        <begin position="12"/>
        <end position="31"/>
    </location>
</feature>
<evidence type="ECO:0000313" key="11">
    <source>
        <dbReference type="EMBL" id="REI41144.1"/>
    </source>
</evidence>
<feature type="transmembrane region" description="Helical" evidence="9">
    <location>
        <begin position="413"/>
        <end position="432"/>
    </location>
</feature>
<evidence type="ECO:0000256" key="3">
    <source>
        <dbReference type="ARBA" id="ARBA00022449"/>
    </source>
</evidence>
<evidence type="ECO:0000256" key="7">
    <source>
        <dbReference type="ARBA" id="ARBA00023136"/>
    </source>
</evidence>
<keyword evidence="12" id="KW-1185">Reference proteome</keyword>
<evidence type="ECO:0000256" key="1">
    <source>
        <dbReference type="ARBA" id="ARBA00004651"/>
    </source>
</evidence>
<keyword evidence="2" id="KW-0813">Transport</keyword>
<keyword evidence="4" id="KW-1003">Cell membrane</keyword>
<gene>
    <name evidence="11" type="ORF">DYH56_07940</name>
</gene>
<dbReference type="InterPro" id="IPR052180">
    <property type="entry name" value="NhaC_Na-H+_Antiporter"/>
</dbReference>
<dbReference type="EMBL" id="QUAJ01000012">
    <property type="protein sequence ID" value="REI41144.1"/>
    <property type="molecule type" value="Genomic_DNA"/>
</dbReference>
<feature type="transmembrane region" description="Helical" evidence="9">
    <location>
        <begin position="37"/>
        <end position="59"/>
    </location>
</feature>
<evidence type="ECO:0000256" key="6">
    <source>
        <dbReference type="ARBA" id="ARBA00022989"/>
    </source>
</evidence>
<keyword evidence="7 9" id="KW-0472">Membrane</keyword>
<sequence length="451" mass="47823">MKEEKIKGSFKGLVPFFIFIGIYLGSGLILQSQGVELAFYQLPAPIAAFAGIVTAFILFKGTINEKFSTFVKGCGHQDIIIMCIIYLLAGAFAGVSKAMGGVDSTVNLGLTYIPAQYIAAGLFIIAGFISTATGTSVGAIVAIAPIAVGLAEKGGLSLPLVLSAVMGGAMFGDNLSIISDTTIAATRTQGVEMKDKFRVNILITAPAAILTIILLVVFGRPEILPEVQNYDFNLIKILPYVFVLAFSLIGMNVFVVLTGGIALSGIIGAVYGDFTLLTFSKEVYNGFVGMNEIFLLSFLTGGLAAMVTKAGGIQWLLEKIQKSIKGPKTAQLGIGALVGLTDMAVANNTVAIIINGSIAKKLCRKYDVDPRKSAAILDIFSCIAQGFIPYGAQMLILVGFAGGKVTPLEVMPLLWYQQLLIASVIISIHIPFADGLMRKKPWVWEAEVEGI</sequence>
<keyword evidence="5 9" id="KW-0812">Transmembrane</keyword>
<feature type="domain" description="Na+/H+ antiporter NhaC-like C-terminal" evidence="10">
    <location>
        <begin position="235"/>
        <end position="423"/>
    </location>
</feature>
<protein>
    <submittedName>
        <fullName evidence="11">Na+/H+ antiporter NhaC family protein</fullName>
    </submittedName>
</protein>
<feature type="transmembrane region" description="Helical" evidence="9">
    <location>
        <begin position="118"/>
        <end position="151"/>
    </location>
</feature>
<evidence type="ECO:0000259" key="10">
    <source>
        <dbReference type="Pfam" id="PF03553"/>
    </source>
</evidence>
<dbReference type="PANTHER" id="PTHR33451">
    <property type="entry name" value="MALATE-2H(+)/NA(+)-LACTATE ANTIPORTER"/>
    <property type="match status" value="1"/>
</dbReference>
<feature type="transmembrane region" description="Helical" evidence="9">
    <location>
        <begin position="293"/>
        <end position="317"/>
    </location>
</feature>
<comment type="caution">
    <text evidence="11">The sequence shown here is derived from an EMBL/GenBank/DDBJ whole genome shotgun (WGS) entry which is preliminary data.</text>
</comment>
<comment type="similarity">
    <text evidence="8">Belongs to the NhaC Na(+)/H(+) (TC 2.A.35) antiporter family.</text>
</comment>
<evidence type="ECO:0000313" key="12">
    <source>
        <dbReference type="Proteomes" id="UP000263486"/>
    </source>
</evidence>
<accession>A0ABX9KH30</accession>
<feature type="transmembrane region" description="Helical" evidence="9">
    <location>
        <begin position="197"/>
        <end position="219"/>
    </location>
</feature>
<evidence type="ECO:0000256" key="8">
    <source>
        <dbReference type="ARBA" id="ARBA00038435"/>
    </source>
</evidence>
<dbReference type="PANTHER" id="PTHR33451:SF4">
    <property type="entry name" value="NA+_H+ ANTIPORTER"/>
    <property type="match status" value="1"/>
</dbReference>
<evidence type="ECO:0000256" key="9">
    <source>
        <dbReference type="SAM" id="Phobius"/>
    </source>
</evidence>
<reference evidence="11 12" key="1">
    <citation type="submission" date="2018-08" db="EMBL/GenBank/DDBJ databases">
        <title>Draft genome sequence of Psychrilyobacter sp. strain SD5 isolated from Black Sea water.</title>
        <authorList>
            <person name="Yadav S."/>
            <person name="Villanueva L."/>
            <person name="Damste J.S.S."/>
        </authorList>
    </citation>
    <scope>NUCLEOTIDE SEQUENCE [LARGE SCALE GENOMIC DNA]</scope>
    <source>
        <strain evidence="11 12">SD5</strain>
    </source>
</reference>
<feature type="transmembrane region" description="Helical" evidence="9">
    <location>
        <begin position="79"/>
        <end position="98"/>
    </location>
</feature>
<feature type="transmembrane region" description="Helical" evidence="9">
    <location>
        <begin position="329"/>
        <end position="354"/>
    </location>
</feature>
<dbReference type="InterPro" id="IPR018461">
    <property type="entry name" value="Na/H_Antiport_NhaC-like_C"/>
</dbReference>
<dbReference type="Pfam" id="PF03553">
    <property type="entry name" value="Na_H_antiporter"/>
    <property type="match status" value="2"/>
</dbReference>
<proteinExistence type="inferred from homology"/>
<organism evidence="11 12">
    <name type="scientific">Psychrilyobacter piezotolerans</name>
    <dbReference type="NCBI Taxonomy" id="2293438"/>
    <lineage>
        <taxon>Bacteria</taxon>
        <taxon>Fusobacteriati</taxon>
        <taxon>Fusobacteriota</taxon>
        <taxon>Fusobacteriia</taxon>
        <taxon>Fusobacteriales</taxon>
        <taxon>Fusobacteriaceae</taxon>
        <taxon>Psychrilyobacter</taxon>
    </lineage>
</organism>